<keyword evidence="2 3" id="KW-0808">Transferase</keyword>
<dbReference type="EC" id="2.3.1.-" evidence="3"/>
<dbReference type="EMBL" id="CP036348">
    <property type="protein sequence ID" value="QDV66364.1"/>
    <property type="molecule type" value="Genomic_DNA"/>
</dbReference>
<dbReference type="PANTHER" id="PTHR23416:SF23">
    <property type="entry name" value="ACETYLTRANSFERASE C18B11.09C-RELATED"/>
    <property type="match status" value="1"/>
</dbReference>
<evidence type="ECO:0000313" key="4">
    <source>
        <dbReference type="Proteomes" id="UP000315082"/>
    </source>
</evidence>
<evidence type="ECO:0000256" key="1">
    <source>
        <dbReference type="ARBA" id="ARBA00007274"/>
    </source>
</evidence>
<organism evidence="3 4">
    <name type="scientific">Rosistilla carotiformis</name>
    <dbReference type="NCBI Taxonomy" id="2528017"/>
    <lineage>
        <taxon>Bacteria</taxon>
        <taxon>Pseudomonadati</taxon>
        <taxon>Planctomycetota</taxon>
        <taxon>Planctomycetia</taxon>
        <taxon>Pirellulales</taxon>
        <taxon>Pirellulaceae</taxon>
        <taxon>Rosistilla</taxon>
    </lineage>
</organism>
<sequence>MNLQTKKIVTGKGLRTPALAPLRACRRWLIRQAWSCKQAFGDWYWNGFVEHLAMPSTLRMWLLKRNPRLSIPDGTLVQSGCYFESNPISFGRGVYVNKRVQFYGEAEIRLGENVAVGFDTVFTTTTHLGKFEDHRAAGGEEHPIRIGDGTWIAARVTVLPGTIIGRGCIVAAGAVVRGECQPNGLYAGVPAKRIRDLPTGALARRPGFDSECAVEK</sequence>
<dbReference type="InterPro" id="IPR051159">
    <property type="entry name" value="Hexapeptide_acetyltransf"/>
</dbReference>
<gene>
    <name evidence="3" type="ORF">Poly24_00480</name>
</gene>
<reference evidence="3 4" key="1">
    <citation type="submission" date="2019-02" db="EMBL/GenBank/DDBJ databases">
        <title>Deep-cultivation of Planctomycetes and their phenomic and genomic characterization uncovers novel biology.</title>
        <authorList>
            <person name="Wiegand S."/>
            <person name="Jogler M."/>
            <person name="Boedeker C."/>
            <person name="Pinto D."/>
            <person name="Vollmers J."/>
            <person name="Rivas-Marin E."/>
            <person name="Kohn T."/>
            <person name="Peeters S.H."/>
            <person name="Heuer A."/>
            <person name="Rast P."/>
            <person name="Oberbeckmann S."/>
            <person name="Bunk B."/>
            <person name="Jeske O."/>
            <person name="Meyerdierks A."/>
            <person name="Storesund J.E."/>
            <person name="Kallscheuer N."/>
            <person name="Luecker S."/>
            <person name="Lage O.M."/>
            <person name="Pohl T."/>
            <person name="Merkel B.J."/>
            <person name="Hornburger P."/>
            <person name="Mueller R.-W."/>
            <person name="Bruemmer F."/>
            <person name="Labrenz M."/>
            <person name="Spormann A.M."/>
            <person name="Op den Camp H."/>
            <person name="Overmann J."/>
            <person name="Amann R."/>
            <person name="Jetten M.S.M."/>
            <person name="Mascher T."/>
            <person name="Medema M.H."/>
            <person name="Devos D.P."/>
            <person name="Kaster A.-K."/>
            <person name="Ovreas L."/>
            <person name="Rohde M."/>
            <person name="Galperin M.Y."/>
            <person name="Jogler C."/>
        </authorList>
    </citation>
    <scope>NUCLEOTIDE SEQUENCE [LARGE SCALE GENOMIC DNA]</scope>
    <source>
        <strain evidence="3 4">Poly24</strain>
    </source>
</reference>
<comment type="similarity">
    <text evidence="1">Belongs to the transferase hexapeptide repeat family.</text>
</comment>
<dbReference type="InterPro" id="IPR001451">
    <property type="entry name" value="Hexapep"/>
</dbReference>
<name>A0A518JLF3_9BACT</name>
<dbReference type="GO" id="GO:0008374">
    <property type="term" value="F:O-acyltransferase activity"/>
    <property type="evidence" value="ECO:0007669"/>
    <property type="project" value="TreeGrafter"/>
</dbReference>
<dbReference type="KEGG" id="rcf:Poly24_00480"/>
<keyword evidence="3" id="KW-0012">Acyltransferase</keyword>
<accession>A0A518JLF3</accession>
<dbReference type="GO" id="GO:0005829">
    <property type="term" value="C:cytosol"/>
    <property type="evidence" value="ECO:0007669"/>
    <property type="project" value="TreeGrafter"/>
</dbReference>
<dbReference type="Proteomes" id="UP000315082">
    <property type="component" value="Chromosome"/>
</dbReference>
<dbReference type="AlphaFoldDB" id="A0A518JLF3"/>
<protein>
    <submittedName>
        <fullName evidence="3">Acetyltransferase</fullName>
        <ecNumber evidence="3">2.3.1.-</ecNumber>
    </submittedName>
</protein>
<dbReference type="CDD" id="cd04647">
    <property type="entry name" value="LbH_MAT_like"/>
    <property type="match status" value="1"/>
</dbReference>
<keyword evidence="4" id="KW-1185">Reference proteome</keyword>
<proteinExistence type="inferred from homology"/>
<dbReference type="PANTHER" id="PTHR23416">
    <property type="entry name" value="SIALIC ACID SYNTHASE-RELATED"/>
    <property type="match status" value="1"/>
</dbReference>
<dbReference type="InterPro" id="IPR011004">
    <property type="entry name" value="Trimer_LpxA-like_sf"/>
</dbReference>
<dbReference type="SUPFAM" id="SSF51161">
    <property type="entry name" value="Trimeric LpxA-like enzymes"/>
    <property type="match status" value="1"/>
</dbReference>
<evidence type="ECO:0000313" key="3">
    <source>
        <dbReference type="EMBL" id="QDV66364.1"/>
    </source>
</evidence>
<dbReference type="Gene3D" id="2.160.10.10">
    <property type="entry name" value="Hexapeptide repeat proteins"/>
    <property type="match status" value="1"/>
</dbReference>
<evidence type="ECO:0000256" key="2">
    <source>
        <dbReference type="ARBA" id="ARBA00022679"/>
    </source>
</evidence>
<dbReference type="Pfam" id="PF00132">
    <property type="entry name" value="Hexapep"/>
    <property type="match status" value="1"/>
</dbReference>